<comment type="catalytic activity">
    <reaction evidence="9">
        <text>L-serine(in) + Na(+)(in) = L-serine(out) + Na(+)(out)</text>
        <dbReference type="Rhea" id="RHEA:29575"/>
        <dbReference type="ChEBI" id="CHEBI:29101"/>
        <dbReference type="ChEBI" id="CHEBI:33384"/>
    </reaction>
</comment>
<sequence length="417" mass="43738">MNLIKKYTSVSLILRIIIGLLLGVAFGLAFDNLGFLSLLGTIFVGALKAVAPVLVFVLVIAALAQGNDKLDRRFGLVLILYMTSTLLASVIAVVGSFIFPQTLTLTEAAQADTVPSSVGEVLSNLLINMVSNPVNSLAEGRYIGILFWAVVLGVAAKRIASDATKKMMGDISEIVSQAVRWIIQLAPFGIMGLVYENISTNGMSIFTDYGKLLLLLVGCMVAVALVVDPLLAAIVLRRNPYPLVFRCLRESGVTAFFTRSSAANIPVNMELCEKLGMDPEMYAVSIPLGATINMDGAAITIAVMSLAAANTVGIHVSFVTALILAFISTLAACGASGVAGGSLLLIPMACSLFGVDGDVAMQVVAVGFIIGVVQDSVETALNSSGDVMFAATAEYAQWKKNGKSLPTFLGGDTKLDI</sequence>
<dbReference type="SUPFAM" id="SSF118215">
    <property type="entry name" value="Proton glutamate symport protein"/>
    <property type="match status" value="1"/>
</dbReference>
<dbReference type="GO" id="GO:0032329">
    <property type="term" value="P:serine transport"/>
    <property type="evidence" value="ECO:0007669"/>
    <property type="project" value="InterPro"/>
</dbReference>
<dbReference type="PANTHER" id="PTHR42865:SF8">
    <property type="entry name" value="SERINE_THREONINE TRANSPORTER SSTT"/>
    <property type="match status" value="1"/>
</dbReference>
<keyword evidence="4 9" id="KW-0812">Transmembrane</keyword>
<feature type="transmembrane region" description="Helical" evidence="9">
    <location>
        <begin position="142"/>
        <end position="160"/>
    </location>
</feature>
<evidence type="ECO:0000313" key="11">
    <source>
        <dbReference type="Proteomes" id="UP000473091"/>
    </source>
</evidence>
<comment type="similarity">
    <text evidence="9">Belongs to the dicarboxylate/amino acid:cation symporter (DAACS) (TC 2.A.23) family.</text>
</comment>
<evidence type="ECO:0000256" key="1">
    <source>
        <dbReference type="ARBA" id="ARBA00004141"/>
    </source>
</evidence>
<feature type="transmembrane region" description="Helical" evidence="9">
    <location>
        <begin position="42"/>
        <end position="64"/>
    </location>
</feature>
<name>A0A6M0LDL8_PSEXY</name>
<feature type="transmembrane region" description="Helical" evidence="9">
    <location>
        <begin position="76"/>
        <end position="99"/>
    </location>
</feature>
<evidence type="ECO:0000256" key="7">
    <source>
        <dbReference type="ARBA" id="ARBA00022989"/>
    </source>
</evidence>
<dbReference type="InterPro" id="IPR036458">
    <property type="entry name" value="Na:dicarbo_symporter_sf"/>
</dbReference>
<keyword evidence="8 9" id="KW-0472">Membrane</keyword>
<accession>A0A6M0LDL8</accession>
<evidence type="ECO:0000256" key="2">
    <source>
        <dbReference type="ARBA" id="ARBA00022448"/>
    </source>
</evidence>
<comment type="catalytic activity">
    <reaction evidence="9">
        <text>L-threonine(in) + Na(+)(in) = L-threonine(out) + Na(+)(out)</text>
        <dbReference type="Rhea" id="RHEA:69999"/>
        <dbReference type="ChEBI" id="CHEBI:29101"/>
        <dbReference type="ChEBI" id="CHEBI:57926"/>
    </reaction>
</comment>
<dbReference type="InterPro" id="IPR023025">
    <property type="entry name" value="Ser_Thr_transp_SstT"/>
</dbReference>
<keyword evidence="7 9" id="KW-1133">Transmembrane helix</keyword>
<evidence type="ECO:0000256" key="8">
    <source>
        <dbReference type="ARBA" id="ARBA00023136"/>
    </source>
</evidence>
<dbReference type="HAMAP" id="MF_01582">
    <property type="entry name" value="Ser_Thr_transp_SstT"/>
    <property type="match status" value="1"/>
</dbReference>
<dbReference type="EMBL" id="VTVE01000001">
    <property type="protein sequence ID" value="NEX00728.1"/>
    <property type="molecule type" value="Genomic_DNA"/>
</dbReference>
<dbReference type="Gene3D" id="1.10.3860.10">
    <property type="entry name" value="Sodium:dicarboxylate symporter"/>
    <property type="match status" value="1"/>
</dbReference>
<comment type="caution">
    <text evidence="10">The sequence shown here is derived from an EMBL/GenBank/DDBJ whole genome shotgun (WGS) entry which is preliminary data.</text>
</comment>
<feature type="transmembrane region" description="Helical" evidence="9">
    <location>
        <begin position="181"/>
        <end position="200"/>
    </location>
</feature>
<comment type="subcellular location">
    <subcellularLocation>
        <location evidence="9">Cell membrane</location>
        <topology evidence="9">Multi-pass membrane protein</topology>
    </subcellularLocation>
    <subcellularLocation>
        <location evidence="1">Membrane</location>
        <topology evidence="1">Multi-pass membrane protein</topology>
    </subcellularLocation>
</comment>
<reference evidence="10 11" key="2">
    <citation type="submission" date="2020-03" db="EMBL/GenBank/DDBJ databases">
        <title>Investigating the evolutionary divergence of the Butyrivibrio group.</title>
        <authorList>
            <person name="Skvortsov T."/>
            <person name="Santos F.G."/>
            <person name="Ting K.S."/>
            <person name="Creevey C.J."/>
        </authorList>
    </citation>
    <scope>NUCLEOTIDE SEQUENCE [LARGE SCALE GENOMIC DNA]</scope>
    <source>
        <strain evidence="10 11">MZ8</strain>
    </source>
</reference>
<evidence type="ECO:0000256" key="5">
    <source>
        <dbReference type="ARBA" id="ARBA00022847"/>
    </source>
</evidence>
<gene>
    <name evidence="9 10" type="primary">sstT</name>
    <name evidence="10" type="ORF">F0Q01_02405</name>
</gene>
<keyword evidence="3 9" id="KW-1003">Cell membrane</keyword>
<dbReference type="InterPro" id="IPR001991">
    <property type="entry name" value="Na-dicarboxylate_symporter"/>
</dbReference>
<proteinExistence type="inferred from homology"/>
<dbReference type="Pfam" id="PF00375">
    <property type="entry name" value="SDF"/>
    <property type="match status" value="1"/>
</dbReference>
<protein>
    <recommendedName>
        <fullName evidence="9">Serine/threonine transporter SstT</fullName>
    </recommendedName>
    <alternativeName>
        <fullName evidence="9">Na(+)/serine-threonine symporter</fullName>
    </alternativeName>
</protein>
<dbReference type="PRINTS" id="PR00173">
    <property type="entry name" value="EDTRNSPORT"/>
</dbReference>
<dbReference type="GO" id="GO:0015826">
    <property type="term" value="P:threonine transport"/>
    <property type="evidence" value="ECO:0007669"/>
    <property type="project" value="InterPro"/>
</dbReference>
<dbReference type="GO" id="GO:0015293">
    <property type="term" value="F:symporter activity"/>
    <property type="evidence" value="ECO:0007669"/>
    <property type="project" value="UniProtKB-UniRule"/>
</dbReference>
<evidence type="ECO:0000256" key="4">
    <source>
        <dbReference type="ARBA" id="ARBA00022692"/>
    </source>
</evidence>
<dbReference type="GO" id="GO:0005886">
    <property type="term" value="C:plasma membrane"/>
    <property type="evidence" value="ECO:0007669"/>
    <property type="project" value="UniProtKB-SubCell"/>
</dbReference>
<comment type="function">
    <text evidence="9">Involved in the import of serine and threonine into the cell, with the concomitant import of sodium (symport system).</text>
</comment>
<dbReference type="RefSeq" id="WP_090485838.1">
    <property type="nucleotide sequence ID" value="NZ_VTVE01000001.1"/>
</dbReference>
<keyword evidence="2 9" id="KW-0813">Transport</keyword>
<feature type="transmembrane region" description="Helical" evidence="9">
    <location>
        <begin position="322"/>
        <end position="346"/>
    </location>
</feature>
<organism evidence="10 11">
    <name type="scientific">Pseudobutyrivibrio xylanivorans</name>
    <dbReference type="NCBI Taxonomy" id="185007"/>
    <lineage>
        <taxon>Bacteria</taxon>
        <taxon>Bacillati</taxon>
        <taxon>Bacillota</taxon>
        <taxon>Clostridia</taxon>
        <taxon>Lachnospirales</taxon>
        <taxon>Lachnospiraceae</taxon>
        <taxon>Pseudobutyrivibrio</taxon>
    </lineage>
</organism>
<feature type="transmembrane region" description="Helical" evidence="9">
    <location>
        <begin position="212"/>
        <end position="236"/>
    </location>
</feature>
<evidence type="ECO:0000256" key="6">
    <source>
        <dbReference type="ARBA" id="ARBA00022970"/>
    </source>
</evidence>
<dbReference type="NCBIfam" id="NF010151">
    <property type="entry name" value="PRK13628.1"/>
    <property type="match status" value="1"/>
</dbReference>
<dbReference type="PANTHER" id="PTHR42865">
    <property type="entry name" value="PROTON/GLUTAMATE-ASPARTATE SYMPORTER"/>
    <property type="match status" value="1"/>
</dbReference>
<feature type="transmembrane region" description="Helical" evidence="9">
    <location>
        <begin position="296"/>
        <end position="316"/>
    </location>
</feature>
<evidence type="ECO:0000256" key="9">
    <source>
        <dbReference type="HAMAP-Rule" id="MF_01582"/>
    </source>
</evidence>
<dbReference type="Proteomes" id="UP000473091">
    <property type="component" value="Unassembled WGS sequence"/>
</dbReference>
<keyword evidence="6 9" id="KW-0029">Amino-acid transport</keyword>
<dbReference type="AlphaFoldDB" id="A0A6M0LDL8"/>
<feature type="transmembrane region" description="Helical" evidence="9">
    <location>
        <begin position="12"/>
        <end position="30"/>
    </location>
</feature>
<evidence type="ECO:0000256" key="3">
    <source>
        <dbReference type="ARBA" id="ARBA00022475"/>
    </source>
</evidence>
<keyword evidence="5 9" id="KW-0769">Symport</keyword>
<dbReference type="GO" id="GO:0015171">
    <property type="term" value="F:amino acid transmembrane transporter activity"/>
    <property type="evidence" value="ECO:0007669"/>
    <property type="project" value="UniProtKB-UniRule"/>
</dbReference>
<evidence type="ECO:0000313" key="10">
    <source>
        <dbReference type="EMBL" id="NEX00728.1"/>
    </source>
</evidence>
<reference evidence="10 11" key="1">
    <citation type="submission" date="2019-09" db="EMBL/GenBank/DDBJ databases">
        <authorList>
            <person name="Pidcock S.E."/>
            <person name="Huws S.A."/>
        </authorList>
    </citation>
    <scope>NUCLEOTIDE SEQUENCE [LARGE SCALE GENOMIC DNA]</scope>
    <source>
        <strain evidence="10 11">MZ8</strain>
    </source>
</reference>